<protein>
    <submittedName>
        <fullName evidence="4">Uncharacterized protein</fullName>
    </submittedName>
</protein>
<dbReference type="OrthoDB" id="5215637at2759"/>
<evidence type="ECO:0000256" key="3">
    <source>
        <dbReference type="SAM" id="SignalP"/>
    </source>
</evidence>
<sequence>MSAFPIGLLSLLLVRVVTADNDNETLCYWPDGSVAVGDVPCNTSASGYSSCCATGDVCYKGTICASMKFENTFYRSSCTDQLWRDSNDCTMRCAFTNVRSTLAGPEILTKCSGDNKWACNGLQDAVYHCENNAYSLSDDDFIVVTSLAAASASTSTSASSSPTTKGSTSSEPSTSTTPSDESQQDHSTQGPTVRKGEMAGGVVGGIFGGIVVGALGMWLFSNYMQRRDRDREAPAMANDLPIAVSESNSSSEPQTEFLQRGSSGTQYSPMAYQAPGQHLNAPSSMAGAAVPTSERTSLIMTYNEPYELADTSPQS</sequence>
<evidence type="ECO:0000313" key="5">
    <source>
        <dbReference type="Proteomes" id="UP000756346"/>
    </source>
</evidence>
<evidence type="ECO:0000256" key="1">
    <source>
        <dbReference type="SAM" id="MobiDB-lite"/>
    </source>
</evidence>
<feature type="transmembrane region" description="Helical" evidence="2">
    <location>
        <begin position="198"/>
        <end position="220"/>
    </location>
</feature>
<dbReference type="RefSeq" id="XP_046014512.1">
    <property type="nucleotide sequence ID" value="XM_046153775.1"/>
</dbReference>
<feature type="compositionally biased region" description="Low complexity" evidence="1">
    <location>
        <begin position="154"/>
        <end position="179"/>
    </location>
</feature>
<feature type="chain" id="PRO_5040128806" evidence="3">
    <location>
        <begin position="20"/>
        <end position="315"/>
    </location>
</feature>
<dbReference type="Proteomes" id="UP000756346">
    <property type="component" value="Unassembled WGS sequence"/>
</dbReference>
<keyword evidence="2" id="KW-1133">Transmembrane helix</keyword>
<evidence type="ECO:0000313" key="4">
    <source>
        <dbReference type="EMBL" id="KAH7033680.1"/>
    </source>
</evidence>
<feature type="signal peptide" evidence="3">
    <location>
        <begin position="1"/>
        <end position="19"/>
    </location>
</feature>
<gene>
    <name evidence="4" type="ORF">B0I36DRAFT_321878</name>
</gene>
<dbReference type="AlphaFoldDB" id="A0A9P8YAC6"/>
<keyword evidence="2" id="KW-0472">Membrane</keyword>
<feature type="compositionally biased region" description="Polar residues" evidence="1">
    <location>
        <begin position="245"/>
        <end position="268"/>
    </location>
</feature>
<keyword evidence="5" id="KW-1185">Reference proteome</keyword>
<keyword evidence="3" id="KW-0732">Signal</keyword>
<dbReference type="EMBL" id="JAGTJQ010000004">
    <property type="protein sequence ID" value="KAH7033680.1"/>
    <property type="molecule type" value="Genomic_DNA"/>
</dbReference>
<organism evidence="4 5">
    <name type="scientific">Microdochium trichocladiopsis</name>
    <dbReference type="NCBI Taxonomy" id="1682393"/>
    <lineage>
        <taxon>Eukaryota</taxon>
        <taxon>Fungi</taxon>
        <taxon>Dikarya</taxon>
        <taxon>Ascomycota</taxon>
        <taxon>Pezizomycotina</taxon>
        <taxon>Sordariomycetes</taxon>
        <taxon>Xylariomycetidae</taxon>
        <taxon>Xylariales</taxon>
        <taxon>Microdochiaceae</taxon>
        <taxon>Microdochium</taxon>
    </lineage>
</organism>
<proteinExistence type="predicted"/>
<name>A0A9P8YAC6_9PEZI</name>
<feature type="region of interest" description="Disordered" evidence="1">
    <location>
        <begin position="244"/>
        <end position="292"/>
    </location>
</feature>
<dbReference type="GeneID" id="70183321"/>
<reference evidence="4" key="1">
    <citation type="journal article" date="2021" name="Nat. Commun.">
        <title>Genetic determinants of endophytism in the Arabidopsis root mycobiome.</title>
        <authorList>
            <person name="Mesny F."/>
            <person name="Miyauchi S."/>
            <person name="Thiergart T."/>
            <person name="Pickel B."/>
            <person name="Atanasova L."/>
            <person name="Karlsson M."/>
            <person name="Huettel B."/>
            <person name="Barry K.W."/>
            <person name="Haridas S."/>
            <person name="Chen C."/>
            <person name="Bauer D."/>
            <person name="Andreopoulos W."/>
            <person name="Pangilinan J."/>
            <person name="LaButti K."/>
            <person name="Riley R."/>
            <person name="Lipzen A."/>
            <person name="Clum A."/>
            <person name="Drula E."/>
            <person name="Henrissat B."/>
            <person name="Kohler A."/>
            <person name="Grigoriev I.V."/>
            <person name="Martin F.M."/>
            <person name="Hacquard S."/>
        </authorList>
    </citation>
    <scope>NUCLEOTIDE SEQUENCE</scope>
    <source>
        <strain evidence="4">MPI-CAGE-CH-0230</strain>
    </source>
</reference>
<keyword evidence="2" id="KW-0812">Transmembrane</keyword>
<evidence type="ECO:0000256" key="2">
    <source>
        <dbReference type="SAM" id="Phobius"/>
    </source>
</evidence>
<accession>A0A9P8YAC6</accession>
<feature type="region of interest" description="Disordered" evidence="1">
    <location>
        <begin position="154"/>
        <end position="196"/>
    </location>
</feature>
<comment type="caution">
    <text evidence="4">The sequence shown here is derived from an EMBL/GenBank/DDBJ whole genome shotgun (WGS) entry which is preliminary data.</text>
</comment>